<evidence type="ECO:0000313" key="3">
    <source>
        <dbReference type="Proteomes" id="UP000291116"/>
    </source>
</evidence>
<dbReference type="SUPFAM" id="SSF53335">
    <property type="entry name" value="S-adenosyl-L-methionine-dependent methyltransferases"/>
    <property type="match status" value="1"/>
</dbReference>
<dbReference type="InterPro" id="IPR029063">
    <property type="entry name" value="SAM-dependent_MTases_sf"/>
</dbReference>
<dbReference type="OrthoDB" id="445007at2759"/>
<organism evidence="2 3">
    <name type="scientific">Pseudo-nitzschia multistriata</name>
    <dbReference type="NCBI Taxonomy" id="183589"/>
    <lineage>
        <taxon>Eukaryota</taxon>
        <taxon>Sar</taxon>
        <taxon>Stramenopiles</taxon>
        <taxon>Ochrophyta</taxon>
        <taxon>Bacillariophyta</taxon>
        <taxon>Bacillariophyceae</taxon>
        <taxon>Bacillariophycidae</taxon>
        <taxon>Bacillariales</taxon>
        <taxon>Bacillariaceae</taxon>
        <taxon>Pseudo-nitzschia</taxon>
    </lineage>
</organism>
<reference evidence="2 3" key="1">
    <citation type="submission" date="2019-01" db="EMBL/GenBank/DDBJ databases">
        <authorList>
            <person name="Ferrante I. M."/>
        </authorList>
    </citation>
    <scope>NUCLEOTIDE SEQUENCE [LARGE SCALE GENOMIC DNA]</scope>
    <source>
        <strain evidence="2 3">B856</strain>
    </source>
</reference>
<proteinExistence type="predicted"/>
<evidence type="ECO:0000313" key="2">
    <source>
        <dbReference type="EMBL" id="VEU39633.1"/>
    </source>
</evidence>
<evidence type="ECO:0008006" key="4">
    <source>
        <dbReference type="Google" id="ProtNLM"/>
    </source>
</evidence>
<feature type="compositionally biased region" description="Basic residues" evidence="1">
    <location>
        <begin position="33"/>
        <end position="43"/>
    </location>
</feature>
<dbReference type="Gene3D" id="3.40.50.150">
    <property type="entry name" value="Vaccinia Virus protein VP39"/>
    <property type="match status" value="1"/>
</dbReference>
<gene>
    <name evidence="2" type="ORF">PSNMU_V1.4_AUG-EV-PASAV3_0063600</name>
</gene>
<keyword evidence="3" id="KW-1185">Reference proteome</keyword>
<dbReference type="AlphaFoldDB" id="A0A448ZC58"/>
<feature type="region of interest" description="Disordered" evidence="1">
    <location>
        <begin position="30"/>
        <end position="54"/>
    </location>
</feature>
<name>A0A448ZC58_9STRA</name>
<sequence length="378" mass="43168">MLRLLPSQTRIRTRSAVVMGHRRQQRHASLLARNRKHKTKQKQHPGPPQHQASYTRTMAAGATGAGATSETTPSHYKEHYENFKRADSYERAYFYEPGAYMKHMVDLLWDRLRLESKNSTTTPKGSSAGARTRCILDIGGGTGNFAQALMKKQEAGKWSGSSRIVVVDPFLEPTAGGSIDGLVSFVKAPAEDFLRAPSLSGDCWRTHRIDREFGGYDQILLKEMVHHLKNEDRVGIFRGMREGLVPSETRTAASPPSLLIITRPQTEIDYPLWDEARSVWKENQPSIEEIEEELREAGFTNLERTLETYPCSISLKQWQTMVKDRFWSTFSNFSDEELEEACERIAREHTRNSKNETNNEEEDTVVHFEDRLFFLTAS</sequence>
<accession>A0A448ZC58</accession>
<dbReference type="Proteomes" id="UP000291116">
    <property type="component" value="Unassembled WGS sequence"/>
</dbReference>
<protein>
    <recommendedName>
        <fullName evidence="4">Methyltransferase domain-containing protein</fullName>
    </recommendedName>
</protein>
<evidence type="ECO:0000256" key="1">
    <source>
        <dbReference type="SAM" id="MobiDB-lite"/>
    </source>
</evidence>
<dbReference type="EMBL" id="CAACVS010000226">
    <property type="protein sequence ID" value="VEU39633.1"/>
    <property type="molecule type" value="Genomic_DNA"/>
</dbReference>